<keyword evidence="3" id="KW-1185">Reference proteome</keyword>
<evidence type="ECO:0000313" key="2">
    <source>
        <dbReference type="EMBL" id="KAF9577830.1"/>
    </source>
</evidence>
<comment type="caution">
    <text evidence="2">The sequence shown here is derived from an EMBL/GenBank/DDBJ whole genome shotgun (WGS) entry which is preliminary data.</text>
</comment>
<proteinExistence type="predicted"/>
<feature type="region of interest" description="Disordered" evidence="1">
    <location>
        <begin position="329"/>
        <end position="395"/>
    </location>
</feature>
<feature type="region of interest" description="Disordered" evidence="1">
    <location>
        <begin position="78"/>
        <end position="97"/>
    </location>
</feature>
<feature type="region of interest" description="Disordered" evidence="1">
    <location>
        <begin position="573"/>
        <end position="647"/>
    </location>
</feature>
<feature type="compositionally biased region" description="Low complexity" evidence="1">
    <location>
        <begin position="342"/>
        <end position="354"/>
    </location>
</feature>
<dbReference type="EMBL" id="JAABOA010004319">
    <property type="protein sequence ID" value="KAF9577830.1"/>
    <property type="molecule type" value="Genomic_DNA"/>
</dbReference>
<feature type="compositionally biased region" description="Low complexity" evidence="1">
    <location>
        <begin position="421"/>
        <end position="433"/>
    </location>
</feature>
<feature type="compositionally biased region" description="Low complexity" evidence="1">
    <location>
        <begin position="628"/>
        <end position="647"/>
    </location>
</feature>
<name>A0A9P6FLJ1_9FUNG</name>
<feature type="non-terminal residue" evidence="2">
    <location>
        <position position="647"/>
    </location>
</feature>
<feature type="compositionally biased region" description="Low complexity" evidence="1">
    <location>
        <begin position="601"/>
        <end position="621"/>
    </location>
</feature>
<feature type="non-terminal residue" evidence="2">
    <location>
        <position position="1"/>
    </location>
</feature>
<organism evidence="2 3">
    <name type="scientific">Lunasporangiospora selenospora</name>
    <dbReference type="NCBI Taxonomy" id="979761"/>
    <lineage>
        <taxon>Eukaryota</taxon>
        <taxon>Fungi</taxon>
        <taxon>Fungi incertae sedis</taxon>
        <taxon>Mucoromycota</taxon>
        <taxon>Mortierellomycotina</taxon>
        <taxon>Mortierellomycetes</taxon>
        <taxon>Mortierellales</taxon>
        <taxon>Mortierellaceae</taxon>
        <taxon>Lunasporangiospora</taxon>
    </lineage>
</organism>
<feature type="compositionally biased region" description="Low complexity" evidence="1">
    <location>
        <begin position="442"/>
        <end position="473"/>
    </location>
</feature>
<dbReference type="OrthoDB" id="5531344at2759"/>
<feature type="compositionally biased region" description="Low complexity" evidence="1">
    <location>
        <begin position="363"/>
        <end position="395"/>
    </location>
</feature>
<feature type="compositionally biased region" description="Acidic residues" evidence="1">
    <location>
        <begin position="577"/>
        <end position="595"/>
    </location>
</feature>
<evidence type="ECO:0000313" key="3">
    <source>
        <dbReference type="Proteomes" id="UP000780801"/>
    </source>
</evidence>
<feature type="compositionally biased region" description="Polar residues" evidence="1">
    <location>
        <begin position="78"/>
        <end position="90"/>
    </location>
</feature>
<sequence>SELDKRSTVKPWQDVLVNMISELGFFESSRMMAAEELVLSATQRENAPRIIAKYMRDLKESVLDTGISLDENTITATHGTASKRQSQSDLDVSDTDFPEGFNDVKRRRVEESLDRIEVNATRDVIQEKMAQFISSKREQINESNRQEFVKARGPSSTTITAGATEVEDDSMDTAAESLDDDGCARVDARKLNRTIQMKLETVKNEALTKTNPRTHPQADQNSMLGTNSALDERLKNIQLHLNLRFAATPACTLTERIRIIEDVIIQLEQDYPLWSALHFNQPNRVFPPPPSVTTVSRNTRNQILITGDHLSTTLLEQGDAIHANAATLTHHSPSSVSRTGPGAQAGAQWQSAASDKTGVTPRTTGENATGATTTTPGQSRAATVASSVGSAGATGGSATVIKLKRHGGAGSSSLARAVQHQLAQRKANAALAAGHGTDESKSNGPNSSGSAAHSSKAGGAANSALSASEASLGTLPGSKAKSPTAPRKPRKKKVDESHGEDGLSASQSSVAALASAASSATVSATAMTAASRYGAGRGKGGYGLGKGKGGGRPLALGLGKGKGGAYRAELMRRAEVEEFEESDEEDEEEEEEEEEHGFQDSTARSVSAAATLASLSTAGTAQLMNNGSVSSTSTTAMSAQTRTSEGG</sequence>
<accession>A0A9P6FLJ1</accession>
<gene>
    <name evidence="2" type="ORF">BGW38_006713</name>
</gene>
<feature type="region of interest" description="Disordered" evidence="1">
    <location>
        <begin position="142"/>
        <end position="162"/>
    </location>
</feature>
<dbReference type="Proteomes" id="UP000780801">
    <property type="component" value="Unassembled WGS sequence"/>
</dbReference>
<protein>
    <submittedName>
        <fullName evidence="2">Uncharacterized protein</fullName>
    </submittedName>
</protein>
<feature type="region of interest" description="Disordered" evidence="1">
    <location>
        <begin position="411"/>
        <end position="506"/>
    </location>
</feature>
<dbReference type="AlphaFoldDB" id="A0A9P6FLJ1"/>
<feature type="compositionally biased region" description="Polar residues" evidence="1">
    <location>
        <begin position="329"/>
        <end position="338"/>
    </location>
</feature>
<reference evidence="2" key="1">
    <citation type="journal article" date="2020" name="Fungal Divers.">
        <title>Resolving the Mortierellaceae phylogeny through synthesis of multi-gene phylogenetics and phylogenomics.</title>
        <authorList>
            <person name="Vandepol N."/>
            <person name="Liber J."/>
            <person name="Desiro A."/>
            <person name="Na H."/>
            <person name="Kennedy M."/>
            <person name="Barry K."/>
            <person name="Grigoriev I.V."/>
            <person name="Miller A.N."/>
            <person name="O'Donnell K."/>
            <person name="Stajich J.E."/>
            <person name="Bonito G."/>
        </authorList>
    </citation>
    <scope>NUCLEOTIDE SEQUENCE</scope>
    <source>
        <strain evidence="2">KOD1015</strain>
    </source>
</reference>
<evidence type="ECO:0000256" key="1">
    <source>
        <dbReference type="SAM" id="MobiDB-lite"/>
    </source>
</evidence>